<evidence type="ECO:0000313" key="2">
    <source>
        <dbReference type="Proteomes" id="UP000652430"/>
    </source>
</evidence>
<dbReference type="EMBL" id="BNAQ01000007">
    <property type="protein sequence ID" value="GHH24786.1"/>
    <property type="molecule type" value="Genomic_DNA"/>
</dbReference>
<accession>A0ABQ3LUY6</accession>
<sequence length="115" mass="12907">MDKLRDVVGFYVAPPAHAIVLSFDEKSQIQALDRSQPGLPLKKGRAGTMTHDYKRNGTTTLFAALNILDGTVTGHNMQRHRHQEFIRFLNLIETRVPAGKAIHVILDNYAAHKHP</sequence>
<reference evidence="2" key="1">
    <citation type="journal article" date="2019" name="Int. J. Syst. Evol. Microbiol.">
        <title>The Global Catalogue of Microorganisms (GCM) 10K type strain sequencing project: providing services to taxonomists for standard genome sequencing and annotation.</title>
        <authorList>
            <consortium name="The Broad Institute Genomics Platform"/>
            <consortium name="The Broad Institute Genome Sequencing Center for Infectious Disease"/>
            <person name="Wu L."/>
            <person name="Ma J."/>
        </authorList>
    </citation>
    <scope>NUCLEOTIDE SEQUENCE [LARGE SCALE GENOMIC DNA]</scope>
    <source>
        <strain evidence="2">CGMCC 1.8957</strain>
    </source>
</reference>
<protein>
    <recommendedName>
        <fullName evidence="3">Tc1-like transposase DDE domain-containing protein</fullName>
    </recommendedName>
</protein>
<keyword evidence="2" id="KW-1185">Reference proteome</keyword>
<organism evidence="1 2">
    <name type="scientific">Sphingomonas glacialis</name>
    <dbReference type="NCBI Taxonomy" id="658225"/>
    <lineage>
        <taxon>Bacteria</taxon>
        <taxon>Pseudomonadati</taxon>
        <taxon>Pseudomonadota</taxon>
        <taxon>Alphaproteobacteria</taxon>
        <taxon>Sphingomonadales</taxon>
        <taxon>Sphingomonadaceae</taxon>
        <taxon>Sphingomonas</taxon>
    </lineage>
</organism>
<evidence type="ECO:0008006" key="3">
    <source>
        <dbReference type="Google" id="ProtNLM"/>
    </source>
</evidence>
<evidence type="ECO:0000313" key="1">
    <source>
        <dbReference type="EMBL" id="GHH24786.1"/>
    </source>
</evidence>
<gene>
    <name evidence="1" type="ORF">GCM10008023_37280</name>
</gene>
<dbReference type="Proteomes" id="UP000652430">
    <property type="component" value="Unassembled WGS sequence"/>
</dbReference>
<proteinExistence type="predicted"/>
<name>A0ABQ3LUY6_9SPHN</name>
<comment type="caution">
    <text evidence="1">The sequence shown here is derived from an EMBL/GenBank/DDBJ whole genome shotgun (WGS) entry which is preliminary data.</text>
</comment>